<reference evidence="2" key="1">
    <citation type="submission" date="2019-06" db="EMBL/GenBank/DDBJ databases">
        <authorList>
            <person name="Zheng W."/>
        </authorList>
    </citation>
    <scope>NUCLEOTIDE SEQUENCE</scope>
    <source>
        <strain evidence="2">QDHG01</strain>
    </source>
</reference>
<gene>
    <name evidence="2" type="ORF">FGO68_gene10238</name>
</gene>
<dbReference type="Proteomes" id="UP000785679">
    <property type="component" value="Unassembled WGS sequence"/>
</dbReference>
<evidence type="ECO:0000256" key="1">
    <source>
        <dbReference type="SAM" id="MobiDB-lite"/>
    </source>
</evidence>
<proteinExistence type="predicted"/>
<accession>A0A8J8T933</accession>
<feature type="compositionally biased region" description="Polar residues" evidence="1">
    <location>
        <begin position="74"/>
        <end position="90"/>
    </location>
</feature>
<sequence>MKALDTQSARKTIKTDMKTVEMYRQNISICSVAAYRQGKQYQSNVEVFHLLKGVEENVKVAQSRAAMLQRPHTAKSNSSPNPKQRNASSTIMQSKALIDPSLKNLSPLKNRETISKLRLQSAINRSEPQNPLQAALKVQLPNTNHQKVPTLKDQLLKEIVQPKSIQQPVYKGLPSAQSLRDKFRNMLTVAGKPIGGASAEGVSKLFYLDFENLFKSLMQQVRNLRCEDNKVKKQLEDELKSISQVSEEGVISEVSEICIRFPIVKGDIFGYSCYTYIFR</sequence>
<comment type="caution">
    <text evidence="2">The sequence shown here is derived from an EMBL/GenBank/DDBJ whole genome shotgun (WGS) entry which is preliminary data.</text>
</comment>
<dbReference type="AlphaFoldDB" id="A0A8J8T933"/>
<keyword evidence="3" id="KW-1185">Reference proteome</keyword>
<name>A0A8J8T933_HALGN</name>
<dbReference type="EMBL" id="RRYP01000664">
    <property type="protein sequence ID" value="TNV87032.1"/>
    <property type="molecule type" value="Genomic_DNA"/>
</dbReference>
<feature type="region of interest" description="Disordered" evidence="1">
    <location>
        <begin position="64"/>
        <end position="90"/>
    </location>
</feature>
<evidence type="ECO:0000313" key="3">
    <source>
        <dbReference type="Proteomes" id="UP000785679"/>
    </source>
</evidence>
<protein>
    <submittedName>
        <fullName evidence="2">Uncharacterized protein</fullName>
    </submittedName>
</protein>
<organism evidence="2 3">
    <name type="scientific">Halteria grandinella</name>
    <dbReference type="NCBI Taxonomy" id="5974"/>
    <lineage>
        <taxon>Eukaryota</taxon>
        <taxon>Sar</taxon>
        <taxon>Alveolata</taxon>
        <taxon>Ciliophora</taxon>
        <taxon>Intramacronucleata</taxon>
        <taxon>Spirotrichea</taxon>
        <taxon>Stichotrichia</taxon>
        <taxon>Sporadotrichida</taxon>
        <taxon>Halteriidae</taxon>
        <taxon>Halteria</taxon>
    </lineage>
</organism>
<evidence type="ECO:0000313" key="2">
    <source>
        <dbReference type="EMBL" id="TNV87032.1"/>
    </source>
</evidence>